<organism evidence="2 3">
    <name type="scientific">Heterodera schachtii</name>
    <name type="common">Sugarbeet cyst nematode worm</name>
    <name type="synonym">Tylenchus schachtii</name>
    <dbReference type="NCBI Taxonomy" id="97005"/>
    <lineage>
        <taxon>Eukaryota</taxon>
        <taxon>Metazoa</taxon>
        <taxon>Ecdysozoa</taxon>
        <taxon>Nematoda</taxon>
        <taxon>Chromadorea</taxon>
        <taxon>Rhabditida</taxon>
        <taxon>Tylenchina</taxon>
        <taxon>Tylenchomorpha</taxon>
        <taxon>Tylenchoidea</taxon>
        <taxon>Heteroderidae</taxon>
        <taxon>Heteroderinae</taxon>
        <taxon>Heterodera</taxon>
    </lineage>
</organism>
<reference evidence="2 3" key="1">
    <citation type="submission" date="2024-10" db="EMBL/GenBank/DDBJ databases">
        <authorList>
            <person name="Kim D."/>
        </authorList>
    </citation>
    <scope>NUCLEOTIDE SEQUENCE [LARGE SCALE GENOMIC DNA]</scope>
    <source>
        <strain evidence="2">Taebaek</strain>
    </source>
</reference>
<dbReference type="Proteomes" id="UP001620645">
    <property type="component" value="Unassembled WGS sequence"/>
</dbReference>
<dbReference type="EMBL" id="JBICCN010000356">
    <property type="protein sequence ID" value="KAL3074986.1"/>
    <property type="molecule type" value="Genomic_DNA"/>
</dbReference>
<accession>A0ABD2I779</accession>
<dbReference type="InterPro" id="IPR008209">
    <property type="entry name" value="PEP_carboxykinase_GTP"/>
</dbReference>
<dbReference type="Gene3D" id="3.90.228.20">
    <property type="match status" value="1"/>
</dbReference>
<keyword evidence="3" id="KW-1185">Reference proteome</keyword>
<evidence type="ECO:0000259" key="1">
    <source>
        <dbReference type="Pfam" id="PF00821"/>
    </source>
</evidence>
<dbReference type="AlphaFoldDB" id="A0ABD2I779"/>
<proteinExistence type="predicted"/>
<gene>
    <name evidence="2" type="ORF">niasHS_014431</name>
</gene>
<evidence type="ECO:0000313" key="2">
    <source>
        <dbReference type="EMBL" id="KAL3074986.1"/>
    </source>
</evidence>
<evidence type="ECO:0000313" key="3">
    <source>
        <dbReference type="Proteomes" id="UP001620645"/>
    </source>
</evidence>
<dbReference type="InterPro" id="IPR035077">
    <property type="entry name" value="PEP_carboxykinase_GTP_C"/>
</dbReference>
<dbReference type="SUPFAM" id="SSF53795">
    <property type="entry name" value="PEP carboxykinase-like"/>
    <property type="match status" value="1"/>
</dbReference>
<comment type="caution">
    <text evidence="2">The sequence shown here is derived from an EMBL/GenBank/DDBJ whole genome shotgun (WGS) entry which is preliminary data.</text>
</comment>
<protein>
    <recommendedName>
        <fullName evidence="1">Phosphoenolpyruvate carboxykinase C-terminal P-loop domain-containing protein</fullName>
    </recommendedName>
</protein>
<dbReference type="PANTHER" id="PTHR11561">
    <property type="entry name" value="PHOSPHOENOLPYRUVATE CARBOXYKINASE"/>
    <property type="match status" value="1"/>
</dbReference>
<name>A0ABD2I779_HETSC</name>
<feature type="domain" description="Phosphoenolpyruvate carboxykinase C-terminal P-loop" evidence="1">
    <location>
        <begin position="6"/>
        <end position="113"/>
    </location>
</feature>
<dbReference type="InterPro" id="IPR013035">
    <property type="entry name" value="PEP_carboxykinase_C"/>
</dbReference>
<dbReference type="PANTHER" id="PTHR11561:SF16">
    <property type="entry name" value="PHOSPHOENOLPYRUVATE CARBOXYKINASE (GTP)"/>
    <property type="match status" value="1"/>
</dbReference>
<sequence>MENGSRVNWFRKSAADGKFLWPGYCENIRVIDWIVRRLDNTSNIGIESAIGTIPTRESMHLEGLGNIDWDQLMSLPADYWHDDAKEVRKFLEEQVCTDLPEHILTELEQQEKRIMAL</sequence>
<dbReference type="Pfam" id="PF00821">
    <property type="entry name" value="PEPCK_GTP"/>
    <property type="match status" value="1"/>
</dbReference>